<gene>
    <name evidence="8" type="primary">atoB_1</name>
    <name evidence="8" type="ORF">Mth01_46870</name>
</gene>
<sequence length="381" mass="39657">MSNAVIVDAARTPFGRRNGTLTGYHPAELLGHAQRGVLDRNAVDPALIEQAIGGCVSQAGEQASNVTRTSWLHAGLPEGTGCTTIDCQCGSAQQAIHLVSALVTAGAIRAGIACGVESMSRIPLLANVPGPTGKPRPDTWTIDLPNQFIGADRIAARRGLTREDIDAFGVRSQKLARHATDEGRLRRQILPIAVPDEAGGTREMAVDEGLRDTSLEALAGLRPVMEDGLHTAGTASQISDGASAALIMAEDLAVSLGLTPRARIVSQALVGGETYYQLDGPVQATTKVLDQASLTIGDIDLFEVNEAFAAVVLSWQQTHKVDQEKVNVNGGAIALGHPVGATGVRLLATALDELERTGGRRALIATCAGGALAAGTIIERL</sequence>
<dbReference type="InterPro" id="IPR002155">
    <property type="entry name" value="Thiolase"/>
</dbReference>
<dbReference type="InterPro" id="IPR020613">
    <property type="entry name" value="Thiolase_CS"/>
</dbReference>
<dbReference type="PIRSF" id="PIRSF000429">
    <property type="entry name" value="Ac-CoA_Ac_transf"/>
    <property type="match status" value="1"/>
</dbReference>
<dbReference type="InterPro" id="IPR016039">
    <property type="entry name" value="Thiolase-like"/>
</dbReference>
<dbReference type="GO" id="GO:0016747">
    <property type="term" value="F:acyltransferase activity, transferring groups other than amino-acyl groups"/>
    <property type="evidence" value="ECO:0007669"/>
    <property type="project" value="InterPro"/>
</dbReference>
<keyword evidence="2 5" id="KW-0808">Transferase</keyword>
<dbReference type="InterPro" id="IPR020616">
    <property type="entry name" value="Thiolase_N"/>
</dbReference>
<feature type="domain" description="Thiolase C-terminal" evidence="7">
    <location>
        <begin position="259"/>
        <end position="380"/>
    </location>
</feature>
<dbReference type="SUPFAM" id="SSF53901">
    <property type="entry name" value="Thiolase-like"/>
    <property type="match status" value="2"/>
</dbReference>
<dbReference type="RefSeq" id="WP_204018092.1">
    <property type="nucleotide sequence ID" value="NZ_BOOG01000051.1"/>
</dbReference>
<dbReference type="PANTHER" id="PTHR43365">
    <property type="entry name" value="BLR7806 PROTEIN"/>
    <property type="match status" value="1"/>
</dbReference>
<dbReference type="NCBIfam" id="NF005889">
    <property type="entry name" value="PRK07850.1"/>
    <property type="match status" value="1"/>
</dbReference>
<dbReference type="Pfam" id="PF02803">
    <property type="entry name" value="Thiolase_C"/>
    <property type="match status" value="1"/>
</dbReference>
<evidence type="ECO:0000256" key="1">
    <source>
        <dbReference type="ARBA" id="ARBA00010982"/>
    </source>
</evidence>
<dbReference type="Proteomes" id="UP000610966">
    <property type="component" value="Unassembled WGS sequence"/>
</dbReference>
<dbReference type="PANTHER" id="PTHR43365:SF1">
    <property type="entry name" value="ACETYL-COA C-ACYLTRANSFERASE"/>
    <property type="match status" value="1"/>
</dbReference>
<reference evidence="8" key="1">
    <citation type="submission" date="2021-01" db="EMBL/GenBank/DDBJ databases">
        <title>Whole genome shotgun sequence of Sphaerimonospora thailandensis NBRC 107569.</title>
        <authorList>
            <person name="Komaki H."/>
            <person name="Tamura T."/>
        </authorList>
    </citation>
    <scope>NUCLEOTIDE SEQUENCE</scope>
    <source>
        <strain evidence="8">NBRC 107569</strain>
    </source>
</reference>
<feature type="active site" description="Proton acceptor" evidence="4">
    <location>
        <position position="337"/>
    </location>
</feature>
<feature type="active site" description="Proton acceptor" evidence="4">
    <location>
        <position position="367"/>
    </location>
</feature>
<evidence type="ECO:0000256" key="4">
    <source>
        <dbReference type="PIRSR" id="PIRSR000429-1"/>
    </source>
</evidence>
<keyword evidence="9" id="KW-1185">Reference proteome</keyword>
<dbReference type="AlphaFoldDB" id="A0A8J3RCY0"/>
<accession>A0A8J3RCY0</accession>
<protein>
    <submittedName>
        <fullName evidence="8">Acetyl-CoA acetyltransferase</fullName>
    </submittedName>
</protein>
<dbReference type="NCBIfam" id="TIGR01930">
    <property type="entry name" value="AcCoA-C-Actrans"/>
    <property type="match status" value="1"/>
</dbReference>
<name>A0A8J3RCY0_9ACTN</name>
<evidence type="ECO:0000313" key="8">
    <source>
        <dbReference type="EMBL" id="GIH72434.1"/>
    </source>
</evidence>
<dbReference type="PROSITE" id="PS00737">
    <property type="entry name" value="THIOLASE_2"/>
    <property type="match status" value="1"/>
</dbReference>
<evidence type="ECO:0000259" key="7">
    <source>
        <dbReference type="Pfam" id="PF02803"/>
    </source>
</evidence>
<dbReference type="Pfam" id="PF00108">
    <property type="entry name" value="Thiolase_N"/>
    <property type="match status" value="1"/>
</dbReference>
<dbReference type="CDD" id="cd00751">
    <property type="entry name" value="thiolase"/>
    <property type="match status" value="1"/>
</dbReference>
<dbReference type="Gene3D" id="3.40.47.10">
    <property type="match status" value="2"/>
</dbReference>
<evidence type="ECO:0000256" key="5">
    <source>
        <dbReference type="RuleBase" id="RU003557"/>
    </source>
</evidence>
<dbReference type="EMBL" id="BOOG01000051">
    <property type="protein sequence ID" value="GIH72434.1"/>
    <property type="molecule type" value="Genomic_DNA"/>
</dbReference>
<comment type="similarity">
    <text evidence="1 5">Belongs to the thiolase-like superfamily. Thiolase family.</text>
</comment>
<proteinExistence type="inferred from homology"/>
<evidence type="ECO:0000256" key="3">
    <source>
        <dbReference type="ARBA" id="ARBA00023315"/>
    </source>
</evidence>
<feature type="domain" description="Thiolase N-terminal" evidence="6">
    <location>
        <begin position="5"/>
        <end position="251"/>
    </location>
</feature>
<evidence type="ECO:0000313" key="9">
    <source>
        <dbReference type="Proteomes" id="UP000610966"/>
    </source>
</evidence>
<keyword evidence="3 5" id="KW-0012">Acyltransferase</keyword>
<evidence type="ECO:0000259" key="6">
    <source>
        <dbReference type="Pfam" id="PF00108"/>
    </source>
</evidence>
<dbReference type="InterPro" id="IPR020617">
    <property type="entry name" value="Thiolase_C"/>
</dbReference>
<organism evidence="8 9">
    <name type="scientific">Sphaerimonospora thailandensis</name>
    <dbReference type="NCBI Taxonomy" id="795644"/>
    <lineage>
        <taxon>Bacteria</taxon>
        <taxon>Bacillati</taxon>
        <taxon>Actinomycetota</taxon>
        <taxon>Actinomycetes</taxon>
        <taxon>Streptosporangiales</taxon>
        <taxon>Streptosporangiaceae</taxon>
        <taxon>Sphaerimonospora</taxon>
    </lineage>
</organism>
<feature type="active site" description="Acyl-thioester intermediate" evidence="4">
    <location>
        <position position="89"/>
    </location>
</feature>
<comment type="caution">
    <text evidence="8">The sequence shown here is derived from an EMBL/GenBank/DDBJ whole genome shotgun (WGS) entry which is preliminary data.</text>
</comment>
<evidence type="ECO:0000256" key="2">
    <source>
        <dbReference type="ARBA" id="ARBA00022679"/>
    </source>
</evidence>